<dbReference type="eggNOG" id="COG1011">
    <property type="taxonomic scope" value="Bacteria"/>
</dbReference>
<evidence type="ECO:0000313" key="6">
    <source>
        <dbReference type="Proteomes" id="UP000029014"/>
    </source>
</evidence>
<evidence type="ECO:0000313" key="5">
    <source>
        <dbReference type="EMBL" id="KFI74250.1"/>
    </source>
</evidence>
<gene>
    <name evidence="5" type="ORF">BMIN_1151</name>
</gene>
<dbReference type="GO" id="GO:0046872">
    <property type="term" value="F:metal ion binding"/>
    <property type="evidence" value="ECO:0007669"/>
    <property type="project" value="UniProtKB-KW"/>
</dbReference>
<dbReference type="SFLD" id="SFLDS00003">
    <property type="entry name" value="Haloacid_Dehalogenase"/>
    <property type="match status" value="1"/>
</dbReference>
<proteinExistence type="predicted"/>
<dbReference type="Gene3D" id="3.40.50.1000">
    <property type="entry name" value="HAD superfamily/HAD-like"/>
    <property type="match status" value="1"/>
</dbReference>
<keyword evidence="2" id="KW-0479">Metal-binding</keyword>
<dbReference type="GO" id="GO:0044281">
    <property type="term" value="P:small molecule metabolic process"/>
    <property type="evidence" value="ECO:0007669"/>
    <property type="project" value="UniProtKB-ARBA"/>
</dbReference>
<organism evidence="5 6">
    <name type="scientific">Bifidobacterium minimum</name>
    <dbReference type="NCBI Taxonomy" id="1693"/>
    <lineage>
        <taxon>Bacteria</taxon>
        <taxon>Bacillati</taxon>
        <taxon>Actinomycetota</taxon>
        <taxon>Actinomycetes</taxon>
        <taxon>Bifidobacteriales</taxon>
        <taxon>Bifidobacteriaceae</taxon>
        <taxon>Bifidobacterium</taxon>
    </lineage>
</organism>
<dbReference type="STRING" id="1693.BMIN_1151"/>
<name>A0A087BTA0_9BIFI</name>
<dbReference type="PANTHER" id="PTHR46470:SF2">
    <property type="entry name" value="GLYCERALDEHYDE 3-PHOSPHATE PHOSPHATASE"/>
    <property type="match status" value="1"/>
</dbReference>
<evidence type="ECO:0000256" key="1">
    <source>
        <dbReference type="ARBA" id="ARBA00001946"/>
    </source>
</evidence>
<sequence>MFFDLYGTLVDIRTDEESDAAWMGLGRFVRDHGGVAHEAQEFRRWFVRLRDERIAALGGDDPAADRYVEPDVLGVYREILSSCGAVGDPDELARGAAWSVRRASTSLLRLYPGALDMLARIRGSGRRAVLVSNAQSGYTRPELAELGLTSRLDRILISSEEGVRKPDPRFFGRALELESVAPERVVMIGNDRTSDILGAARCGIEGVYMHTEISPGSDDVVCSAAALSVSGADYRAVERFVLG</sequence>
<comment type="cofactor">
    <cofactor evidence="1">
        <name>Mg(2+)</name>
        <dbReference type="ChEBI" id="CHEBI:18420"/>
    </cofactor>
</comment>
<reference evidence="5 6" key="1">
    <citation type="submission" date="2014-03" db="EMBL/GenBank/DDBJ databases">
        <title>Genomics of Bifidobacteria.</title>
        <authorList>
            <person name="Ventura M."/>
            <person name="Milani C."/>
            <person name="Lugli G.A."/>
        </authorList>
    </citation>
    <scope>NUCLEOTIDE SEQUENCE [LARGE SCALE GENOMIC DNA]</scope>
    <source>
        <strain evidence="5 6">LMG 11592</strain>
    </source>
</reference>
<keyword evidence="6" id="KW-1185">Reference proteome</keyword>
<keyword evidence="4" id="KW-0460">Magnesium</keyword>
<dbReference type="PANTHER" id="PTHR46470">
    <property type="entry name" value="N-ACYLNEURAMINATE-9-PHOSPHATASE"/>
    <property type="match status" value="1"/>
</dbReference>
<protein>
    <submittedName>
        <fullName evidence="5">Haloacid dehalogenase-like hydrolase</fullName>
    </submittedName>
</protein>
<dbReference type="Pfam" id="PF00702">
    <property type="entry name" value="Hydrolase"/>
    <property type="match status" value="1"/>
</dbReference>
<dbReference type="InterPro" id="IPR023198">
    <property type="entry name" value="PGP-like_dom2"/>
</dbReference>
<dbReference type="SUPFAM" id="SSF56784">
    <property type="entry name" value="HAD-like"/>
    <property type="match status" value="1"/>
</dbReference>
<evidence type="ECO:0000256" key="2">
    <source>
        <dbReference type="ARBA" id="ARBA00022723"/>
    </source>
</evidence>
<evidence type="ECO:0000256" key="3">
    <source>
        <dbReference type="ARBA" id="ARBA00022801"/>
    </source>
</evidence>
<keyword evidence="3 5" id="KW-0378">Hydrolase</keyword>
<dbReference type="InterPro" id="IPR051400">
    <property type="entry name" value="HAD-like_hydrolase"/>
</dbReference>
<comment type="caution">
    <text evidence="5">The sequence shown here is derived from an EMBL/GenBank/DDBJ whole genome shotgun (WGS) entry which is preliminary data.</text>
</comment>
<evidence type="ECO:0000256" key="4">
    <source>
        <dbReference type="ARBA" id="ARBA00022842"/>
    </source>
</evidence>
<dbReference type="InterPro" id="IPR006439">
    <property type="entry name" value="HAD-SF_hydro_IA"/>
</dbReference>
<dbReference type="Proteomes" id="UP000029014">
    <property type="component" value="Unassembled WGS sequence"/>
</dbReference>
<dbReference type="InterPro" id="IPR036412">
    <property type="entry name" value="HAD-like_sf"/>
</dbReference>
<dbReference type="SFLD" id="SFLDG01129">
    <property type="entry name" value="C1.5:_HAD__Beta-PGM__Phosphata"/>
    <property type="match status" value="1"/>
</dbReference>
<dbReference type="NCBIfam" id="TIGR01549">
    <property type="entry name" value="HAD-SF-IA-v1"/>
    <property type="match status" value="1"/>
</dbReference>
<dbReference type="AlphaFoldDB" id="A0A087BTA0"/>
<dbReference type="EMBL" id="JGZD01000001">
    <property type="protein sequence ID" value="KFI74250.1"/>
    <property type="molecule type" value="Genomic_DNA"/>
</dbReference>
<dbReference type="InterPro" id="IPR023214">
    <property type="entry name" value="HAD_sf"/>
</dbReference>
<dbReference type="GO" id="GO:0016791">
    <property type="term" value="F:phosphatase activity"/>
    <property type="evidence" value="ECO:0007669"/>
    <property type="project" value="TreeGrafter"/>
</dbReference>
<dbReference type="Gene3D" id="1.10.150.240">
    <property type="entry name" value="Putative phosphatase, domain 2"/>
    <property type="match status" value="1"/>
</dbReference>
<accession>A0A087BTA0</accession>